<evidence type="ECO:0000313" key="10">
    <source>
        <dbReference type="EMBL" id="SNU86949.1"/>
    </source>
</evidence>
<dbReference type="InterPro" id="IPR011527">
    <property type="entry name" value="ABC1_TM_dom"/>
</dbReference>
<dbReference type="STRING" id="1123308.GCA_000380085_01215"/>
<proteinExistence type="predicted"/>
<keyword evidence="5 7" id="KW-1133">Transmembrane helix</keyword>
<dbReference type="InterPro" id="IPR003593">
    <property type="entry name" value="AAA+_ATPase"/>
</dbReference>
<feature type="domain" description="ABC transmembrane type-1" evidence="9">
    <location>
        <begin position="26"/>
        <end position="310"/>
    </location>
</feature>
<accession>A0A239SNW2</accession>
<evidence type="ECO:0000256" key="4">
    <source>
        <dbReference type="ARBA" id="ARBA00022840"/>
    </source>
</evidence>
<keyword evidence="6 7" id="KW-0472">Membrane</keyword>
<keyword evidence="3" id="KW-0547">Nucleotide-binding</keyword>
<dbReference type="SUPFAM" id="SSF90123">
    <property type="entry name" value="ABC transporter transmembrane region"/>
    <property type="match status" value="1"/>
</dbReference>
<dbReference type="GO" id="GO:0016887">
    <property type="term" value="F:ATP hydrolysis activity"/>
    <property type="evidence" value="ECO:0007669"/>
    <property type="project" value="InterPro"/>
</dbReference>
<feature type="transmembrane region" description="Helical" evidence="7">
    <location>
        <begin position="137"/>
        <end position="159"/>
    </location>
</feature>
<dbReference type="PANTHER" id="PTHR24221">
    <property type="entry name" value="ATP-BINDING CASSETTE SUB-FAMILY B"/>
    <property type="match status" value="1"/>
</dbReference>
<dbReference type="InterPro" id="IPR027417">
    <property type="entry name" value="P-loop_NTPase"/>
</dbReference>
<gene>
    <name evidence="10" type="primary">srtT</name>
    <name evidence="10" type="ORF">SAMEA4412692_00447</name>
</gene>
<sequence length="596" mass="68584">MIKAQLKNLMKTINLVKEAGFSLLMFSIGISLFQGILPIFSMLLVQNMLNIIASNIDRFHTLMISFTLYVILTLLTIIVGEVDGYIDTKLQILLHYKMNHLVMQKTVKLTLAEFETPEIYDDITRIQNQISYKPFQIYKSIISVLSSLVLFISSFIILLNWKISIFPLLIVLPIISIYIYLRIGKNEFEMLYRRSSDERANWYISHILTHDFAVKELRLGILENYFLKKFDKNNQLFISQENSINKSKMKYGILLGILEITVESIIMFLAVREAFLGILLIGNVTTFIRSLSTMQTSTQNIVNNIYSLYNGSLYMELLYDFTHDEIGYNNLTENIVEDIQSIEFEHVSFSYNGKENVINDISFSITSGEKLAIVGENGSGKSTIFKLVCGLYDNYEGNIYINGINLRSIQKKSYYKRISALFQDFLKYELTLRENVGLGELSKLYSDEDLISTLKRTGIDSIFYAKQEKTNQLDLEQQLGNWFEDGRQLSGGQWQKIALSRVYLKEADCYFLDEPSSALDPESETKIFKTFFELSQNKIGIFITHKPSITQFVDEILYLEDGGVVEIGNFNDLNTKGMKFKNLLDKEIGIVYDTSN</sequence>
<reference evidence="10 11" key="1">
    <citation type="submission" date="2017-06" db="EMBL/GenBank/DDBJ databases">
        <authorList>
            <consortium name="Pathogen Informatics"/>
        </authorList>
    </citation>
    <scope>NUCLEOTIDE SEQUENCE [LARGE SCALE GENOMIC DNA]</scope>
    <source>
        <strain evidence="10 11">NCTC13788</strain>
    </source>
</reference>
<dbReference type="OrthoDB" id="9806127at2"/>
<dbReference type="GO" id="GO:0034040">
    <property type="term" value="F:ATPase-coupled lipid transmembrane transporter activity"/>
    <property type="evidence" value="ECO:0007669"/>
    <property type="project" value="TreeGrafter"/>
</dbReference>
<evidence type="ECO:0000256" key="2">
    <source>
        <dbReference type="ARBA" id="ARBA00022692"/>
    </source>
</evidence>
<dbReference type="PANTHER" id="PTHR24221:SF654">
    <property type="entry name" value="ATP-BINDING CASSETTE SUB-FAMILY B MEMBER 6"/>
    <property type="match status" value="1"/>
</dbReference>
<dbReference type="KEGG" id="smen:SAMEA4412692_0447"/>
<dbReference type="eggNOG" id="COG1132">
    <property type="taxonomic scope" value="Bacteria"/>
</dbReference>
<dbReference type="InterPro" id="IPR039421">
    <property type="entry name" value="Type_1_exporter"/>
</dbReference>
<dbReference type="PROSITE" id="PS00211">
    <property type="entry name" value="ABC_TRANSPORTER_1"/>
    <property type="match status" value="1"/>
</dbReference>
<dbReference type="RefSeq" id="WP_018373770.1">
    <property type="nucleotide sequence ID" value="NZ_LT906439.1"/>
</dbReference>
<evidence type="ECO:0000256" key="3">
    <source>
        <dbReference type="ARBA" id="ARBA00022741"/>
    </source>
</evidence>
<dbReference type="Gene3D" id="3.40.50.300">
    <property type="entry name" value="P-loop containing nucleotide triphosphate hydrolases"/>
    <property type="match status" value="1"/>
</dbReference>
<dbReference type="EC" id="3.6.3.-" evidence="10"/>
<evidence type="ECO:0000256" key="5">
    <source>
        <dbReference type="ARBA" id="ARBA00022989"/>
    </source>
</evidence>
<dbReference type="EMBL" id="LT906439">
    <property type="protein sequence ID" value="SNU86949.1"/>
    <property type="molecule type" value="Genomic_DNA"/>
</dbReference>
<feature type="transmembrane region" description="Helical" evidence="7">
    <location>
        <begin position="60"/>
        <end position="80"/>
    </location>
</feature>
<keyword evidence="4 10" id="KW-0067">ATP-binding</keyword>
<comment type="subcellular location">
    <subcellularLocation>
        <location evidence="1">Cell membrane</location>
        <topology evidence="1">Multi-pass membrane protein</topology>
    </subcellularLocation>
</comment>
<evidence type="ECO:0000259" key="8">
    <source>
        <dbReference type="PROSITE" id="PS50893"/>
    </source>
</evidence>
<dbReference type="GO" id="GO:0005886">
    <property type="term" value="C:plasma membrane"/>
    <property type="evidence" value="ECO:0007669"/>
    <property type="project" value="UniProtKB-SubCell"/>
</dbReference>
<dbReference type="InterPro" id="IPR017871">
    <property type="entry name" value="ABC_transporter-like_CS"/>
</dbReference>
<keyword evidence="10" id="KW-0378">Hydrolase</keyword>
<evidence type="ECO:0000256" key="7">
    <source>
        <dbReference type="SAM" id="Phobius"/>
    </source>
</evidence>
<dbReference type="Gene3D" id="1.20.1560.10">
    <property type="entry name" value="ABC transporter type 1, transmembrane domain"/>
    <property type="match status" value="1"/>
</dbReference>
<keyword evidence="2 7" id="KW-0812">Transmembrane</keyword>
<dbReference type="InterPro" id="IPR003439">
    <property type="entry name" value="ABC_transporter-like_ATP-bd"/>
</dbReference>
<evidence type="ECO:0000256" key="1">
    <source>
        <dbReference type="ARBA" id="ARBA00004651"/>
    </source>
</evidence>
<feature type="domain" description="ABC transporter" evidence="8">
    <location>
        <begin position="342"/>
        <end position="586"/>
    </location>
</feature>
<dbReference type="PROSITE" id="PS50929">
    <property type="entry name" value="ABC_TM1F"/>
    <property type="match status" value="1"/>
</dbReference>
<evidence type="ECO:0000256" key="6">
    <source>
        <dbReference type="ARBA" id="ARBA00023136"/>
    </source>
</evidence>
<name>A0A239SNW2_9STRE</name>
<feature type="transmembrane region" description="Helical" evidence="7">
    <location>
        <begin position="165"/>
        <end position="183"/>
    </location>
</feature>
<organism evidence="10 11">
    <name type="scientific">Streptococcus merionis</name>
    <dbReference type="NCBI Taxonomy" id="400065"/>
    <lineage>
        <taxon>Bacteria</taxon>
        <taxon>Bacillati</taxon>
        <taxon>Bacillota</taxon>
        <taxon>Bacilli</taxon>
        <taxon>Lactobacillales</taxon>
        <taxon>Streptococcaceae</taxon>
        <taxon>Streptococcus</taxon>
    </lineage>
</organism>
<evidence type="ECO:0000313" key="11">
    <source>
        <dbReference type="Proteomes" id="UP000215185"/>
    </source>
</evidence>
<feature type="transmembrane region" description="Helical" evidence="7">
    <location>
        <begin position="251"/>
        <end position="271"/>
    </location>
</feature>
<dbReference type="GO" id="GO:0005524">
    <property type="term" value="F:ATP binding"/>
    <property type="evidence" value="ECO:0007669"/>
    <property type="project" value="UniProtKB-KW"/>
</dbReference>
<keyword evidence="11" id="KW-1185">Reference proteome</keyword>
<feature type="transmembrane region" description="Helical" evidence="7">
    <location>
        <begin position="21"/>
        <end position="40"/>
    </location>
</feature>
<dbReference type="CDD" id="cd03228">
    <property type="entry name" value="ABCC_MRP_Like"/>
    <property type="match status" value="1"/>
</dbReference>
<dbReference type="Pfam" id="PF00005">
    <property type="entry name" value="ABC_tran"/>
    <property type="match status" value="1"/>
</dbReference>
<evidence type="ECO:0000259" key="9">
    <source>
        <dbReference type="PROSITE" id="PS50929"/>
    </source>
</evidence>
<dbReference type="GO" id="GO:0140359">
    <property type="term" value="F:ABC-type transporter activity"/>
    <property type="evidence" value="ECO:0007669"/>
    <property type="project" value="InterPro"/>
</dbReference>
<dbReference type="AlphaFoldDB" id="A0A239SNW2"/>
<dbReference type="InterPro" id="IPR036640">
    <property type="entry name" value="ABC1_TM_sf"/>
</dbReference>
<dbReference type="SUPFAM" id="SSF52540">
    <property type="entry name" value="P-loop containing nucleoside triphosphate hydrolases"/>
    <property type="match status" value="1"/>
</dbReference>
<protein>
    <submittedName>
        <fullName evidence="10">Lantibiotic transport permease protein / Lantibiotic transport ATP-binding protein</fullName>
        <ecNumber evidence="10">3.6.3.-</ecNumber>
    </submittedName>
</protein>
<dbReference type="SMART" id="SM00382">
    <property type="entry name" value="AAA"/>
    <property type="match status" value="1"/>
</dbReference>
<dbReference type="PROSITE" id="PS50893">
    <property type="entry name" value="ABC_TRANSPORTER_2"/>
    <property type="match status" value="1"/>
</dbReference>
<dbReference type="Proteomes" id="UP000215185">
    <property type="component" value="Chromosome 1"/>
</dbReference>